<evidence type="ECO:0000256" key="4">
    <source>
        <dbReference type="ARBA" id="ARBA00023139"/>
    </source>
</evidence>
<evidence type="ECO:0000256" key="3">
    <source>
        <dbReference type="ARBA" id="ARBA00023136"/>
    </source>
</evidence>
<evidence type="ECO:0000256" key="1">
    <source>
        <dbReference type="ARBA" id="ARBA00022475"/>
    </source>
</evidence>
<feature type="chain" id="PRO_5025636377" evidence="6">
    <location>
        <begin position="23"/>
        <end position="453"/>
    </location>
</feature>
<evidence type="ECO:0000256" key="2">
    <source>
        <dbReference type="ARBA" id="ARBA00022729"/>
    </source>
</evidence>
<accession>A0A6B8RQF3</accession>
<dbReference type="PANTHER" id="PTHR43649">
    <property type="entry name" value="ARABINOSE-BINDING PROTEIN-RELATED"/>
    <property type="match status" value="1"/>
</dbReference>
<evidence type="ECO:0000256" key="6">
    <source>
        <dbReference type="SAM" id="SignalP"/>
    </source>
</evidence>
<dbReference type="Proteomes" id="UP000426246">
    <property type="component" value="Chromosome"/>
</dbReference>
<keyword evidence="3" id="KW-0472">Membrane</keyword>
<dbReference type="EMBL" id="CP034235">
    <property type="protein sequence ID" value="QGQ97775.1"/>
    <property type="molecule type" value="Genomic_DNA"/>
</dbReference>
<dbReference type="PROSITE" id="PS51257">
    <property type="entry name" value="PROKAR_LIPOPROTEIN"/>
    <property type="match status" value="1"/>
</dbReference>
<keyword evidence="5" id="KW-0449">Lipoprotein</keyword>
<keyword evidence="1" id="KW-1003">Cell membrane</keyword>
<dbReference type="Pfam" id="PF01547">
    <property type="entry name" value="SBP_bac_1"/>
    <property type="match status" value="1"/>
</dbReference>
<gene>
    <name evidence="7" type="ORF">EHS13_24240</name>
</gene>
<organism evidence="7 8">
    <name type="scientific">Paenibacillus psychroresistens</name>
    <dbReference type="NCBI Taxonomy" id="1778678"/>
    <lineage>
        <taxon>Bacteria</taxon>
        <taxon>Bacillati</taxon>
        <taxon>Bacillota</taxon>
        <taxon>Bacilli</taxon>
        <taxon>Bacillales</taxon>
        <taxon>Paenibacillaceae</taxon>
        <taxon>Paenibacillus</taxon>
    </lineage>
</organism>
<evidence type="ECO:0000313" key="8">
    <source>
        <dbReference type="Proteomes" id="UP000426246"/>
    </source>
</evidence>
<feature type="signal peptide" evidence="6">
    <location>
        <begin position="1"/>
        <end position="22"/>
    </location>
</feature>
<dbReference type="KEGG" id="ppsc:EHS13_24240"/>
<evidence type="ECO:0000313" key="7">
    <source>
        <dbReference type="EMBL" id="QGQ97775.1"/>
    </source>
</evidence>
<dbReference type="InterPro" id="IPR050490">
    <property type="entry name" value="Bact_solute-bd_prot1"/>
</dbReference>
<evidence type="ECO:0000256" key="5">
    <source>
        <dbReference type="ARBA" id="ARBA00023288"/>
    </source>
</evidence>
<keyword evidence="4" id="KW-0564">Palmitate</keyword>
<keyword evidence="2 6" id="KW-0732">Signal</keyword>
<dbReference type="SUPFAM" id="SSF53850">
    <property type="entry name" value="Periplasmic binding protein-like II"/>
    <property type="match status" value="1"/>
</dbReference>
<dbReference type="Gene3D" id="3.40.190.10">
    <property type="entry name" value="Periplasmic binding protein-like II"/>
    <property type="match status" value="2"/>
</dbReference>
<proteinExistence type="predicted"/>
<reference evidence="8" key="1">
    <citation type="submission" date="2018-11" db="EMBL/GenBank/DDBJ databases">
        <title>Complete genome sequence of Paenibacillus sp. ML311-T8.</title>
        <authorList>
            <person name="Nam Y.-D."/>
            <person name="Kang J."/>
            <person name="Chung W.-H."/>
            <person name="Park Y.S."/>
        </authorList>
    </citation>
    <scope>NUCLEOTIDE SEQUENCE [LARGE SCALE GENOMIC DNA]</scope>
    <source>
        <strain evidence="8">ML311-T8</strain>
    </source>
</reference>
<dbReference type="PANTHER" id="PTHR43649:SF33">
    <property type="entry name" value="POLYGALACTURONAN_RHAMNOGALACTURONAN-BINDING PROTEIN YTCQ"/>
    <property type="match status" value="1"/>
</dbReference>
<sequence>MVFKVSKLLSLAFLSVMMVFLAACGSGNKSSSESASATVSPNASEAVVEQSDAPKVTLKLYGQQNSQELKEVYNMATEAMKKKMPNVEIEFDAQPANDDGTKLKTYAASGQLPDIFVATSADIEVLKKSNNILTLDSYIKDLKVEDQLNDTGKLLVWDKDGHSYSMPNEGPWLATFYINKKVFADAGVAIPTNFDEFLEAVKTFKSKDIIPLALFGSQPWPGQQLFDALVVKSGESRGLLKVNDGEADFSPQAYQMAAAKMFQLVNAGLLSKDAFSTDYNMAESLLQNGKAAMMLSGGFTMSDFAKTMPGNYDIIWLPLEDKAQTGLYKDNASGGGFNQGFSVSANSKYKDIAAQYAVQYALEYSRAKTYLNGAPNGILKDTPQPQNPWDEVQQKYVAEFGEFKTVTSFPWGLTDAKFSIAYGNNTQKMLAKGYKSSDDYIAEMNKAIADIRK</sequence>
<keyword evidence="8" id="KW-1185">Reference proteome</keyword>
<name>A0A6B8RQF3_9BACL</name>
<dbReference type="AlphaFoldDB" id="A0A6B8RQF3"/>
<dbReference type="InterPro" id="IPR006059">
    <property type="entry name" value="SBP"/>
</dbReference>
<protein>
    <submittedName>
        <fullName evidence="7">Extracellular solute-binding protein</fullName>
    </submittedName>
</protein>